<evidence type="ECO:0000256" key="5">
    <source>
        <dbReference type="ARBA" id="ARBA00023128"/>
    </source>
</evidence>
<evidence type="ECO:0000313" key="10">
    <source>
        <dbReference type="EMBL" id="KMQ95220.1"/>
    </source>
</evidence>
<dbReference type="STRING" id="67767.A0A0J7NRZ9"/>
<dbReference type="PaxDb" id="67767-A0A0J7NRZ9"/>
<evidence type="ECO:0000313" key="11">
    <source>
        <dbReference type="Proteomes" id="UP000036403"/>
    </source>
</evidence>
<keyword evidence="3 8" id="KW-0999">Mitochondrion inner membrane</keyword>
<gene>
    <name evidence="10" type="ORF">RF55_4581</name>
</gene>
<dbReference type="CDD" id="cd01890">
    <property type="entry name" value="LepA"/>
    <property type="match status" value="1"/>
</dbReference>
<dbReference type="InterPro" id="IPR009000">
    <property type="entry name" value="Transl_B-barrel_sf"/>
</dbReference>
<dbReference type="AlphaFoldDB" id="A0A0J7NRZ9"/>
<dbReference type="Pfam" id="PF00679">
    <property type="entry name" value="EFG_C"/>
    <property type="match status" value="1"/>
</dbReference>
<dbReference type="FunFam" id="3.30.70.870:FF:000004">
    <property type="entry name" value="Translation factor GUF1, mitochondrial"/>
    <property type="match status" value="1"/>
</dbReference>
<evidence type="ECO:0000256" key="3">
    <source>
        <dbReference type="ARBA" id="ARBA00022792"/>
    </source>
</evidence>
<keyword evidence="11" id="KW-1185">Reference proteome</keyword>
<dbReference type="HAMAP" id="MF_00071">
    <property type="entry name" value="LepA"/>
    <property type="match status" value="1"/>
</dbReference>
<keyword evidence="4 8" id="KW-0378">Hydrolase</keyword>
<proteinExistence type="inferred from homology"/>
<comment type="catalytic activity">
    <reaction evidence="8">
        <text>GTP + H2O = GDP + phosphate + H(+)</text>
        <dbReference type="Rhea" id="RHEA:19669"/>
        <dbReference type="ChEBI" id="CHEBI:15377"/>
        <dbReference type="ChEBI" id="CHEBI:15378"/>
        <dbReference type="ChEBI" id="CHEBI:37565"/>
        <dbReference type="ChEBI" id="CHEBI:43474"/>
        <dbReference type="ChEBI" id="CHEBI:58189"/>
        <dbReference type="EC" id="3.6.5.n1"/>
    </reaction>
</comment>
<feature type="binding site" evidence="8">
    <location>
        <begin position="127"/>
        <end position="131"/>
    </location>
    <ligand>
        <name>GTP</name>
        <dbReference type="ChEBI" id="CHEBI:37565"/>
    </ligand>
</feature>
<dbReference type="PANTHER" id="PTHR43512">
    <property type="entry name" value="TRANSLATION FACTOR GUF1-RELATED"/>
    <property type="match status" value="1"/>
</dbReference>
<dbReference type="SUPFAM" id="SSF54980">
    <property type="entry name" value="EF-G C-terminal domain-like"/>
    <property type="match status" value="2"/>
</dbReference>
<dbReference type="GO" id="GO:0003924">
    <property type="term" value="F:GTPase activity"/>
    <property type="evidence" value="ECO:0007669"/>
    <property type="project" value="UniProtKB-UniRule"/>
</dbReference>
<dbReference type="PROSITE" id="PS00301">
    <property type="entry name" value="G_TR_1"/>
    <property type="match status" value="1"/>
</dbReference>
<dbReference type="InterPro" id="IPR006297">
    <property type="entry name" value="EF-4"/>
</dbReference>
<evidence type="ECO:0000256" key="6">
    <source>
        <dbReference type="ARBA" id="ARBA00023134"/>
    </source>
</evidence>
<dbReference type="Pfam" id="PF06421">
    <property type="entry name" value="LepA_C"/>
    <property type="match status" value="1"/>
</dbReference>
<sequence length="651" mass="73284">MRNVMSSLFYTEIIRTIRNTKIFKHTQQRRWIYSTNKCSSVQETTDVEYDVPVETIRNFSIVAHVDHGKSTLADRLLELTGAIKANSGKQVLDNLQVEKERGITVKAQTASLFYSYRGKNYLLNLIDTPGHVDFSAEVQRSLAPCQGVILLVDANDGVQAQTVANYYLARDKNLVIIPVINKVDLKNANPEKVKDQLQALFDVEHIDVIKISAKLGTGIDKVLDAVVERIPPPIVFRDKSFRALIFDSWYDKHKGAISLIYVKDGALSVGKHISSSHMQKSYEVRSIFLLRPHAENVKTIFAGQVGAISCNMKSKEAYIGDTLHLRHQSVDSLEGFKPPKPMVFAGVYPMDQSQFTSLQAAIDKLTLNDSAVTVTLESSVALGRGWRIGFLGLLHMEVFIQRLEQEYGAQPIVTAPSVTYKAKIFGSKNITKYQNDVITFNNPAHFPDMQIVSEFYEPMIIATVITPVKYLSDITSLCREKRGVEKLNKTIGNDRLMLQYIMPLSEVILDFHDALKRISSGYASFDYEDYDYQVSDVVKLDILLNGKIVEELSTIVHKAKAIQTGKKLCAKLLETIPRQLFEIAIQAAIRSKVIARETLKPYKKDVTAKLYGGDVTRRKKLLAQQSEGKKKMRMIGKISLPRDTFISVLKK</sequence>
<keyword evidence="7 8" id="KW-0472">Membrane</keyword>
<dbReference type="Gene3D" id="3.30.70.240">
    <property type="match status" value="1"/>
</dbReference>
<dbReference type="InterPro" id="IPR000795">
    <property type="entry name" value="T_Tr_GTP-bd_dom"/>
</dbReference>
<dbReference type="PROSITE" id="PS51722">
    <property type="entry name" value="G_TR_2"/>
    <property type="match status" value="1"/>
</dbReference>
<comment type="function">
    <text evidence="8">Promotes mitochondrial protein synthesis. May act as a fidelity factor of the translation reaction, by catalyzing a one-codon backward translocation of tRNAs on improperly translocated ribosomes. Binds to mitochondrial ribosomes in a GTP-dependent manner.</text>
</comment>
<evidence type="ECO:0000256" key="8">
    <source>
        <dbReference type="HAMAP-Rule" id="MF_03137"/>
    </source>
</evidence>
<reference evidence="10 11" key="1">
    <citation type="submission" date="2015-04" db="EMBL/GenBank/DDBJ databases">
        <title>Lasius niger genome sequencing.</title>
        <authorList>
            <person name="Konorov E.A."/>
            <person name="Nikitin M.A."/>
            <person name="Kirill M.V."/>
            <person name="Chang P."/>
        </authorList>
    </citation>
    <scope>NUCLEOTIDE SEQUENCE [LARGE SCALE GENOMIC DNA]</scope>
    <source>
        <tissue evidence="10">Whole</tissue>
    </source>
</reference>
<dbReference type="Gene3D" id="3.30.70.2570">
    <property type="entry name" value="Elongation factor 4, C-terminal domain"/>
    <property type="match status" value="1"/>
</dbReference>
<feature type="binding site" evidence="8">
    <location>
        <begin position="181"/>
        <end position="184"/>
    </location>
    <ligand>
        <name>GTP</name>
        <dbReference type="ChEBI" id="CHEBI:37565"/>
    </ligand>
</feature>
<protein>
    <recommendedName>
        <fullName evidence="8">Translation factor GUF1 homolog, mitochondrial</fullName>
        <ecNumber evidence="8">3.6.5.n1</ecNumber>
    </recommendedName>
    <alternativeName>
        <fullName evidence="8">Elongation factor 4 homolog</fullName>
        <shortName evidence="8">EF-4</shortName>
    </alternativeName>
    <alternativeName>
        <fullName evidence="8">GTPase GUF1 homolog</fullName>
    </alternativeName>
    <alternativeName>
        <fullName evidence="8">Ribosomal back-translocase</fullName>
    </alternativeName>
</protein>
<comment type="similarity">
    <text evidence="8">Belongs to the GTP-binding elongation factor family. LepA subfamily.</text>
</comment>
<dbReference type="Proteomes" id="UP000036403">
    <property type="component" value="Unassembled WGS sequence"/>
</dbReference>
<dbReference type="InterPro" id="IPR038363">
    <property type="entry name" value="LepA_C_sf"/>
</dbReference>
<dbReference type="GO" id="GO:0097177">
    <property type="term" value="F:mitochondrial ribosome binding"/>
    <property type="evidence" value="ECO:0007669"/>
    <property type="project" value="TreeGrafter"/>
</dbReference>
<evidence type="ECO:0000256" key="2">
    <source>
        <dbReference type="ARBA" id="ARBA00022741"/>
    </source>
</evidence>
<dbReference type="InterPro" id="IPR035647">
    <property type="entry name" value="EFG_III/V"/>
</dbReference>
<dbReference type="SUPFAM" id="SSF50447">
    <property type="entry name" value="Translation proteins"/>
    <property type="match status" value="1"/>
</dbReference>
<dbReference type="InterPro" id="IPR005225">
    <property type="entry name" value="Small_GTP-bd"/>
</dbReference>
<dbReference type="GO" id="GO:0006412">
    <property type="term" value="P:translation"/>
    <property type="evidence" value="ECO:0007669"/>
    <property type="project" value="UniProtKB-KW"/>
</dbReference>
<dbReference type="NCBIfam" id="TIGR00231">
    <property type="entry name" value="small_GTP"/>
    <property type="match status" value="1"/>
</dbReference>
<dbReference type="CDD" id="cd16260">
    <property type="entry name" value="EF4_III"/>
    <property type="match status" value="1"/>
</dbReference>
<dbReference type="InterPro" id="IPR035654">
    <property type="entry name" value="LepA_IV"/>
</dbReference>
<dbReference type="Gene3D" id="2.40.30.10">
    <property type="entry name" value="Translation factors"/>
    <property type="match status" value="1"/>
</dbReference>
<dbReference type="Gene3D" id="3.30.70.870">
    <property type="entry name" value="Elongation Factor G (Translational Gtpase), domain 3"/>
    <property type="match status" value="1"/>
</dbReference>
<dbReference type="FunFam" id="3.30.70.240:FF:000007">
    <property type="entry name" value="Translation factor GUF1, mitochondrial"/>
    <property type="match status" value="1"/>
</dbReference>
<dbReference type="FunFam" id="3.40.50.300:FF:000078">
    <property type="entry name" value="Elongation factor 4"/>
    <property type="match status" value="1"/>
</dbReference>
<accession>A0A0J7NRZ9</accession>
<evidence type="ECO:0000259" key="9">
    <source>
        <dbReference type="PROSITE" id="PS51722"/>
    </source>
</evidence>
<dbReference type="GO" id="GO:0005759">
    <property type="term" value="C:mitochondrial matrix"/>
    <property type="evidence" value="ECO:0007669"/>
    <property type="project" value="UniProtKB-UniRule"/>
</dbReference>
<dbReference type="GO" id="GO:0005743">
    <property type="term" value="C:mitochondrial inner membrane"/>
    <property type="evidence" value="ECO:0007669"/>
    <property type="project" value="UniProtKB-SubCell"/>
</dbReference>
<evidence type="ECO:0000256" key="7">
    <source>
        <dbReference type="ARBA" id="ARBA00023136"/>
    </source>
</evidence>
<feature type="domain" description="Tr-type G" evidence="9">
    <location>
        <begin position="54"/>
        <end position="234"/>
    </location>
</feature>
<dbReference type="FunFam" id="2.40.30.10:FF:000015">
    <property type="entry name" value="Translation factor GUF1, mitochondrial"/>
    <property type="match status" value="1"/>
</dbReference>
<dbReference type="FunFam" id="3.30.70.2570:FF:000001">
    <property type="entry name" value="Translation factor GUF1, mitochondrial"/>
    <property type="match status" value="1"/>
</dbReference>
<keyword evidence="8" id="KW-0648">Protein biosynthesis</keyword>
<dbReference type="GO" id="GO:0005525">
    <property type="term" value="F:GTP binding"/>
    <property type="evidence" value="ECO:0007669"/>
    <property type="project" value="UniProtKB-UniRule"/>
</dbReference>
<evidence type="ECO:0000256" key="4">
    <source>
        <dbReference type="ARBA" id="ARBA00022801"/>
    </source>
</evidence>
<keyword evidence="2 8" id="KW-0547">Nucleotide-binding</keyword>
<dbReference type="NCBIfam" id="TIGR01393">
    <property type="entry name" value="lepA"/>
    <property type="match status" value="1"/>
</dbReference>
<keyword evidence="5 8" id="KW-0496">Mitochondrion</keyword>
<comment type="subcellular location">
    <subcellularLocation>
        <location evidence="8">Mitochondrion inner membrane</location>
        <topology evidence="8">Peripheral membrane protein</topology>
        <orientation evidence="8">Matrix side</orientation>
    </subcellularLocation>
</comment>
<dbReference type="InterPro" id="IPR027417">
    <property type="entry name" value="P-loop_NTPase"/>
</dbReference>
<dbReference type="OrthoDB" id="1074at2759"/>
<dbReference type="EC" id="3.6.5.n1" evidence="8"/>
<dbReference type="EMBL" id="LBMM01002135">
    <property type="protein sequence ID" value="KMQ95220.1"/>
    <property type="molecule type" value="Genomic_DNA"/>
</dbReference>
<dbReference type="Gene3D" id="3.40.50.300">
    <property type="entry name" value="P-loop containing nucleotide triphosphate hydrolases"/>
    <property type="match status" value="1"/>
</dbReference>
<organism evidence="10 11">
    <name type="scientific">Lasius niger</name>
    <name type="common">Black garden ant</name>
    <dbReference type="NCBI Taxonomy" id="67767"/>
    <lineage>
        <taxon>Eukaryota</taxon>
        <taxon>Metazoa</taxon>
        <taxon>Ecdysozoa</taxon>
        <taxon>Arthropoda</taxon>
        <taxon>Hexapoda</taxon>
        <taxon>Insecta</taxon>
        <taxon>Pterygota</taxon>
        <taxon>Neoptera</taxon>
        <taxon>Endopterygota</taxon>
        <taxon>Hymenoptera</taxon>
        <taxon>Apocrita</taxon>
        <taxon>Aculeata</taxon>
        <taxon>Formicoidea</taxon>
        <taxon>Formicidae</taxon>
        <taxon>Formicinae</taxon>
        <taxon>Lasius</taxon>
        <taxon>Lasius</taxon>
    </lineage>
</organism>
<dbReference type="InterPro" id="IPR000640">
    <property type="entry name" value="EFG_V-like"/>
</dbReference>
<feature type="binding site" evidence="8">
    <location>
        <begin position="63"/>
        <end position="70"/>
    </location>
    <ligand>
        <name>GTP</name>
        <dbReference type="ChEBI" id="CHEBI:37565"/>
    </ligand>
</feature>
<evidence type="ECO:0000256" key="1">
    <source>
        <dbReference type="ARBA" id="ARBA00005454"/>
    </source>
</evidence>
<name>A0A0J7NRZ9_LASNI</name>
<keyword evidence="6 8" id="KW-0342">GTP-binding</keyword>
<comment type="caution">
    <text evidence="10">The sequence shown here is derived from an EMBL/GenBank/DDBJ whole genome shotgun (WGS) entry which is preliminary data.</text>
</comment>
<dbReference type="InterPro" id="IPR031157">
    <property type="entry name" value="G_TR_CS"/>
</dbReference>
<dbReference type="PRINTS" id="PR00315">
    <property type="entry name" value="ELONGATNFCT"/>
</dbReference>
<comment type="similarity">
    <text evidence="1">Belongs to the TRAFAC class translation factor GTPase superfamily. Classic translation factor GTPase family. LepA subfamily.</text>
</comment>
<dbReference type="InterPro" id="IPR013842">
    <property type="entry name" value="LepA_CTD"/>
</dbReference>
<dbReference type="CDD" id="cd03709">
    <property type="entry name" value="lepA_C"/>
    <property type="match status" value="1"/>
</dbReference>
<dbReference type="SUPFAM" id="SSF52540">
    <property type="entry name" value="P-loop containing nucleoside triphosphate hydrolases"/>
    <property type="match status" value="1"/>
</dbReference>
<dbReference type="PANTHER" id="PTHR43512:SF7">
    <property type="entry name" value="TRANSLATION FACTOR GUF1, MITOCHONDRIAL"/>
    <property type="match status" value="1"/>
</dbReference>
<dbReference type="GO" id="GO:0045727">
    <property type="term" value="P:positive regulation of translation"/>
    <property type="evidence" value="ECO:0007669"/>
    <property type="project" value="UniProtKB-UniRule"/>
</dbReference>
<dbReference type="Pfam" id="PF00009">
    <property type="entry name" value="GTP_EFTU"/>
    <property type="match status" value="1"/>
</dbReference>